<dbReference type="Pfam" id="PF06941">
    <property type="entry name" value="NT5C"/>
    <property type="match status" value="1"/>
</dbReference>
<evidence type="ECO:0000313" key="2">
    <source>
        <dbReference type="EMBL" id="AII28104.1"/>
    </source>
</evidence>
<dbReference type="KEGG" id="vg:20283281"/>
<name>A0A076G7Z7_9CAUD</name>
<dbReference type="Gene3D" id="1.10.40.40">
    <property type="entry name" value="Deoxyribonucleotidase, domain 2"/>
    <property type="match status" value="1"/>
</dbReference>
<dbReference type="GeneID" id="20283281"/>
<dbReference type="GO" id="GO:0009223">
    <property type="term" value="P:pyrimidine deoxyribonucleotide catabolic process"/>
    <property type="evidence" value="ECO:0007669"/>
    <property type="project" value="TreeGrafter"/>
</dbReference>
<dbReference type="RefSeq" id="YP_009056472.1">
    <property type="nucleotide sequence ID" value="NC_024792.1"/>
</dbReference>
<dbReference type="SUPFAM" id="SSF56784">
    <property type="entry name" value="HAD-like"/>
    <property type="match status" value="1"/>
</dbReference>
<dbReference type="PANTHER" id="PTHR16504:SF4">
    <property type="entry name" value="5'(3')-DEOXYRIBONUCLEOTIDASE"/>
    <property type="match status" value="1"/>
</dbReference>
<dbReference type="PANTHER" id="PTHR16504">
    <property type="entry name" value="5'(3')-DEOXYRIBONUCLEOTIDASE"/>
    <property type="match status" value="1"/>
</dbReference>
<reference evidence="2 3" key="1">
    <citation type="submission" date="2014-06" db="EMBL/GenBank/DDBJ databases">
        <title>Bioinformatic genomic analysis of Bacillus phage Bobb.</title>
        <authorList>
            <person name="Lewis H.M.N."/>
            <person name="Temple L."/>
            <person name="Barth R.N."/>
            <person name="Bowles K.M."/>
            <person name="Churchin D.I."/>
            <person name="Scott-Croshaw C."/>
            <person name="Glasgow G.H."/>
            <person name="Gloe M.W."/>
            <person name="McGough T.M."/>
            <person name="Nutbrown S.A."/>
            <person name="Romulus S.R."/>
            <person name="Sanders K.A.M."/>
            <person name="Diachok C.R."/>
            <person name="Serigano J.P."/>
            <person name="Shin D."/>
            <person name="Suresh M.H."/>
            <person name="Conner A.R.N."/>
            <person name="Korba R.M."/>
            <person name="Livermore R.J."/>
            <person name="Rohlf M.B."/>
            <person name="Utterback S.D."/>
            <person name="Wilson V.E."/>
        </authorList>
    </citation>
    <scope>NUCLEOTIDE SEQUENCE [LARGE SCALE GENOMIC DNA]</scope>
</reference>
<protein>
    <submittedName>
        <fullName evidence="2">Deoxyribonucleotidase</fullName>
    </submittedName>
</protein>
<dbReference type="OrthoDB" id="14233at10239"/>
<evidence type="ECO:0000256" key="1">
    <source>
        <dbReference type="PIRSR" id="PIRSR610708-1"/>
    </source>
</evidence>
<dbReference type="SFLD" id="SFLDS00003">
    <property type="entry name" value="Haloacid_Dehalogenase"/>
    <property type="match status" value="1"/>
</dbReference>
<evidence type="ECO:0000313" key="3">
    <source>
        <dbReference type="Proteomes" id="UP000028664"/>
    </source>
</evidence>
<dbReference type="GO" id="GO:0008253">
    <property type="term" value="F:5'-nucleotidase activity"/>
    <property type="evidence" value="ECO:0007669"/>
    <property type="project" value="InterPro"/>
</dbReference>
<sequence length="174" mass="20573">MKKVIAIDMDCVLADFLPAWVSRINLHDDPHLKIDDILGWDIKEFVKTENDVYRHLDYHFFRNLEPIEGSQVAVRKLIESYDVYIVTTATTHPRSLTAKLEWLTEHFPYIPHSKVVLCGDKSIIRADFMIDDGVHNLETFKGTAFLFDAPHNREEKRFVRMNDWYEIDNWFSML</sequence>
<dbReference type="InterPro" id="IPR010708">
    <property type="entry name" value="5'(3')-deoxyribonucleotidase"/>
</dbReference>
<proteinExistence type="predicted"/>
<dbReference type="Gene3D" id="3.40.50.1000">
    <property type="entry name" value="HAD superfamily/HAD-like"/>
    <property type="match status" value="1"/>
</dbReference>
<dbReference type="EMBL" id="KM051843">
    <property type="protein sequence ID" value="AII28104.1"/>
    <property type="molecule type" value="Genomic_DNA"/>
</dbReference>
<accession>A0A076G7Z7</accession>
<dbReference type="InterPro" id="IPR036412">
    <property type="entry name" value="HAD-like_sf"/>
</dbReference>
<feature type="active site" description="Proton donor" evidence="1">
    <location>
        <position position="10"/>
    </location>
</feature>
<organism evidence="2 3">
    <name type="scientific">Bacillus phage Bobb</name>
    <dbReference type="NCBI Taxonomy" id="1527469"/>
    <lineage>
        <taxon>Viruses</taxon>
        <taxon>Duplodnaviria</taxon>
        <taxon>Heunggongvirae</taxon>
        <taxon>Uroviricota</taxon>
        <taxon>Caudoviricetes</taxon>
        <taxon>Herelleviridae</taxon>
        <taxon>Bastillevirinae</taxon>
        <taxon>Agatevirus</taxon>
        <taxon>Agatevirus bobb</taxon>
    </lineage>
</organism>
<feature type="active site" description="Nucleophile" evidence="1">
    <location>
        <position position="8"/>
    </location>
</feature>
<dbReference type="SFLD" id="SFLDG01126">
    <property type="entry name" value="C1.2:_Nucleotidase_Like"/>
    <property type="match status" value="1"/>
</dbReference>
<dbReference type="InterPro" id="IPR023214">
    <property type="entry name" value="HAD_sf"/>
</dbReference>
<dbReference type="Proteomes" id="UP000028664">
    <property type="component" value="Segment"/>
</dbReference>
<dbReference type="SFLD" id="SFLDG01146">
    <property type="entry name" value="C1.2.2"/>
    <property type="match status" value="1"/>
</dbReference>
<keyword evidence="3" id="KW-1185">Reference proteome</keyword>